<dbReference type="PROSITE" id="PS00497">
    <property type="entry name" value="TYROSINASE_1"/>
    <property type="match status" value="1"/>
</dbReference>
<dbReference type="InterPro" id="IPR008922">
    <property type="entry name" value="Di-copper_centre_dom_sf"/>
</dbReference>
<dbReference type="InterPro" id="IPR002227">
    <property type="entry name" value="Tyrosinase_Cu-bd"/>
</dbReference>
<evidence type="ECO:0000256" key="2">
    <source>
        <dbReference type="ARBA" id="ARBA00009928"/>
    </source>
</evidence>
<keyword evidence="7" id="KW-0503">Monooxygenase</keyword>
<keyword evidence="14" id="KW-1185">Reference proteome</keyword>
<feature type="domain" description="Tyrosinase copper-binding" evidence="12">
    <location>
        <begin position="344"/>
        <end position="355"/>
    </location>
</feature>
<dbReference type="AlphaFoldDB" id="A0AAN6W3U5"/>
<dbReference type="PRINTS" id="PR00092">
    <property type="entry name" value="TYROSINASE"/>
</dbReference>
<comment type="catalytic activity">
    <reaction evidence="10">
        <text>L-tyrosine + O2 = L-dopaquinone + H2O</text>
        <dbReference type="Rhea" id="RHEA:18117"/>
        <dbReference type="ChEBI" id="CHEBI:15377"/>
        <dbReference type="ChEBI" id="CHEBI:15379"/>
        <dbReference type="ChEBI" id="CHEBI:57924"/>
        <dbReference type="ChEBI" id="CHEBI:58315"/>
        <dbReference type="EC" id="1.14.18.1"/>
    </reaction>
</comment>
<accession>A0AAN6W3U5</accession>
<keyword evidence="6" id="KW-0186">Copper</keyword>
<evidence type="ECO:0000313" key="13">
    <source>
        <dbReference type="EMBL" id="KAK4174904.1"/>
    </source>
</evidence>
<keyword evidence="4" id="KW-0479">Metal-binding</keyword>
<dbReference type="Pfam" id="PF18132">
    <property type="entry name" value="Tyrosinase_C"/>
    <property type="match status" value="1"/>
</dbReference>
<evidence type="ECO:0000256" key="8">
    <source>
        <dbReference type="ARBA" id="ARBA00023101"/>
    </source>
</evidence>
<gene>
    <name evidence="13" type="ORF">QBC36DRAFT_332636</name>
</gene>
<dbReference type="SUPFAM" id="SSF48056">
    <property type="entry name" value="Di-copper centre-containing domain"/>
    <property type="match status" value="1"/>
</dbReference>
<dbReference type="EC" id="1.14.18.1" evidence="3"/>
<proteinExistence type="inferred from homology"/>
<protein>
    <recommendedName>
        <fullName evidence="3">tyrosinase</fullName>
        <ecNumber evidence="3">1.14.18.1</ecNumber>
    </recommendedName>
</protein>
<evidence type="ECO:0000259" key="11">
    <source>
        <dbReference type="PROSITE" id="PS00497"/>
    </source>
</evidence>
<comment type="cofactor">
    <cofactor evidence="1">
        <name>Cu(2+)</name>
        <dbReference type="ChEBI" id="CHEBI:29036"/>
    </cofactor>
</comment>
<dbReference type="Proteomes" id="UP001302321">
    <property type="component" value="Unassembled WGS sequence"/>
</dbReference>
<dbReference type="GO" id="GO:0046872">
    <property type="term" value="F:metal ion binding"/>
    <property type="evidence" value="ECO:0007669"/>
    <property type="project" value="UniProtKB-KW"/>
</dbReference>
<evidence type="ECO:0000256" key="10">
    <source>
        <dbReference type="ARBA" id="ARBA00048881"/>
    </source>
</evidence>
<evidence type="ECO:0000256" key="5">
    <source>
        <dbReference type="ARBA" id="ARBA00023002"/>
    </source>
</evidence>
<sequence>MSSVYPVTGIKAGATDTSVPLRLEVDTWYPGQTAEHLIQNNLFLWALRFLQERDPDHKLSFFQIAGIHGMPYQPWDEDTDAITANEGYCTHDSLLFPSWHRPYMLLYEQVLYDIMVKQVIPQLPADEQKKWKDAAATWRLPYWDWAQKKTRDGQDQPLYDVPLITKQPRIGVIDLKDGVTVFYIDNPMYKFNMPDDERMGCFGISDIQDTDSKDNTMTIPFSKARATSRWATYEPESDAVSTQWTEGTVRNSLITSTLNSHPWYGKNIDNVPLAEMVYRLYVHDYISSYTQFATTKFRTSPDYDAGSPAAYLNLEYIHNNIHNWTGGFDKYIGHMAEPAVAAYDPIFWMHHANVDRQFALWQGISLLNPAKNWFESRSEQLEDDGNWYIKTGDVDTPSTPLAPFHKDAEGNYYTSDDVRDIHKLGYAYPELQPWLNKYKDAHGNFDAGLYVADVKAMIKTLYSPGEIGAPTETFSIPRSLAAGTTLTQPPDLNKDVIVNVTYNRFALNGIPYTIYFFLGTPFSPPSYSDSLHTHPQHVGFIYTFSNPIYRNRAAPGCGNCRRKALFDTKSRAQVPITGALIARHPAIHNGNLPHGVHELPSLEADTVGDYLQKHLHWSIRTHTGSDIDIPEENPFVEVSVYHRNAKFDDVGNTAQYERVERATRSKPGGYRSQTA</sequence>
<comment type="catalytic activity">
    <reaction evidence="9">
        <text>2 L-dopa + O2 = 2 L-dopaquinone + 2 H2O</text>
        <dbReference type="Rhea" id="RHEA:34287"/>
        <dbReference type="ChEBI" id="CHEBI:15377"/>
        <dbReference type="ChEBI" id="CHEBI:15379"/>
        <dbReference type="ChEBI" id="CHEBI:57504"/>
        <dbReference type="ChEBI" id="CHEBI:57924"/>
        <dbReference type="EC" id="1.14.18.1"/>
    </reaction>
</comment>
<dbReference type="PANTHER" id="PTHR11474:SF76">
    <property type="entry name" value="SHKT DOMAIN-CONTAINING PROTEIN"/>
    <property type="match status" value="1"/>
</dbReference>
<evidence type="ECO:0000256" key="7">
    <source>
        <dbReference type="ARBA" id="ARBA00023033"/>
    </source>
</evidence>
<dbReference type="Gene3D" id="1.10.1280.10">
    <property type="entry name" value="Di-copper center containing domain from catechol oxidase"/>
    <property type="match status" value="1"/>
</dbReference>
<evidence type="ECO:0000256" key="6">
    <source>
        <dbReference type="ARBA" id="ARBA00023008"/>
    </source>
</evidence>
<reference evidence="13" key="1">
    <citation type="journal article" date="2023" name="Mol. Phylogenet. Evol.">
        <title>Genome-scale phylogeny and comparative genomics of the fungal order Sordariales.</title>
        <authorList>
            <person name="Hensen N."/>
            <person name="Bonometti L."/>
            <person name="Westerberg I."/>
            <person name="Brannstrom I.O."/>
            <person name="Guillou S."/>
            <person name="Cros-Aarteil S."/>
            <person name="Calhoun S."/>
            <person name="Haridas S."/>
            <person name="Kuo A."/>
            <person name="Mondo S."/>
            <person name="Pangilinan J."/>
            <person name="Riley R."/>
            <person name="LaButti K."/>
            <person name="Andreopoulos B."/>
            <person name="Lipzen A."/>
            <person name="Chen C."/>
            <person name="Yan M."/>
            <person name="Daum C."/>
            <person name="Ng V."/>
            <person name="Clum A."/>
            <person name="Steindorff A."/>
            <person name="Ohm R.A."/>
            <person name="Martin F."/>
            <person name="Silar P."/>
            <person name="Natvig D.O."/>
            <person name="Lalanne C."/>
            <person name="Gautier V."/>
            <person name="Ament-Velasquez S.L."/>
            <person name="Kruys A."/>
            <person name="Hutchinson M.I."/>
            <person name="Powell A.J."/>
            <person name="Barry K."/>
            <person name="Miller A.N."/>
            <person name="Grigoriev I.V."/>
            <person name="Debuchy R."/>
            <person name="Gladieux P."/>
            <person name="Hiltunen Thoren M."/>
            <person name="Johannesson H."/>
        </authorList>
    </citation>
    <scope>NUCLEOTIDE SEQUENCE</scope>
    <source>
        <strain evidence="13">CBS 892.96</strain>
    </source>
</reference>
<evidence type="ECO:0000256" key="9">
    <source>
        <dbReference type="ARBA" id="ARBA00048233"/>
    </source>
</evidence>
<comment type="caution">
    <text evidence="13">The sequence shown here is derived from an EMBL/GenBank/DDBJ whole genome shotgun (WGS) entry which is preliminary data.</text>
</comment>
<name>A0AAN6W3U5_9PEZI</name>
<dbReference type="InterPro" id="IPR041640">
    <property type="entry name" value="Tyrosinase_C"/>
</dbReference>
<evidence type="ECO:0000313" key="14">
    <source>
        <dbReference type="Proteomes" id="UP001302321"/>
    </source>
</evidence>
<comment type="similarity">
    <text evidence="2">Belongs to the tyrosinase family.</text>
</comment>
<dbReference type="PROSITE" id="PS00498">
    <property type="entry name" value="TYROSINASE_2"/>
    <property type="match status" value="1"/>
</dbReference>
<dbReference type="InterPro" id="IPR050316">
    <property type="entry name" value="Tyrosinase/Hemocyanin"/>
</dbReference>
<dbReference type="Pfam" id="PF00264">
    <property type="entry name" value="Tyrosinase"/>
    <property type="match status" value="1"/>
</dbReference>
<evidence type="ECO:0000256" key="4">
    <source>
        <dbReference type="ARBA" id="ARBA00022723"/>
    </source>
</evidence>
<evidence type="ECO:0000256" key="1">
    <source>
        <dbReference type="ARBA" id="ARBA00001973"/>
    </source>
</evidence>
<evidence type="ECO:0000256" key="3">
    <source>
        <dbReference type="ARBA" id="ARBA00011906"/>
    </source>
</evidence>
<feature type="domain" description="Tyrosinase copper-binding" evidence="11">
    <location>
        <begin position="91"/>
        <end position="108"/>
    </location>
</feature>
<dbReference type="GO" id="GO:0042438">
    <property type="term" value="P:melanin biosynthetic process"/>
    <property type="evidence" value="ECO:0007669"/>
    <property type="project" value="UniProtKB-KW"/>
</dbReference>
<reference evidence="13" key="2">
    <citation type="submission" date="2023-05" db="EMBL/GenBank/DDBJ databases">
        <authorList>
            <consortium name="Lawrence Berkeley National Laboratory"/>
            <person name="Steindorff A."/>
            <person name="Hensen N."/>
            <person name="Bonometti L."/>
            <person name="Westerberg I."/>
            <person name="Brannstrom I.O."/>
            <person name="Guillou S."/>
            <person name="Cros-Aarteil S."/>
            <person name="Calhoun S."/>
            <person name="Haridas S."/>
            <person name="Kuo A."/>
            <person name="Mondo S."/>
            <person name="Pangilinan J."/>
            <person name="Riley R."/>
            <person name="Labutti K."/>
            <person name="Andreopoulos B."/>
            <person name="Lipzen A."/>
            <person name="Chen C."/>
            <person name="Yanf M."/>
            <person name="Daum C."/>
            <person name="Ng V."/>
            <person name="Clum A."/>
            <person name="Ohm R."/>
            <person name="Martin F."/>
            <person name="Silar P."/>
            <person name="Natvig D."/>
            <person name="Lalanne C."/>
            <person name="Gautier V."/>
            <person name="Ament-Velasquez S.L."/>
            <person name="Kruys A."/>
            <person name="Hutchinson M.I."/>
            <person name="Powell A.J."/>
            <person name="Barry K."/>
            <person name="Miller A.N."/>
            <person name="Grigoriev I.V."/>
            <person name="Debuchy R."/>
            <person name="Gladieux P."/>
            <person name="Thoren M.H."/>
            <person name="Johannesson H."/>
        </authorList>
    </citation>
    <scope>NUCLEOTIDE SEQUENCE</scope>
    <source>
        <strain evidence="13">CBS 892.96</strain>
    </source>
</reference>
<dbReference type="PANTHER" id="PTHR11474">
    <property type="entry name" value="TYROSINASE FAMILY MEMBER"/>
    <property type="match status" value="1"/>
</dbReference>
<dbReference type="EMBL" id="MU866258">
    <property type="protein sequence ID" value="KAK4174904.1"/>
    <property type="molecule type" value="Genomic_DNA"/>
</dbReference>
<organism evidence="13 14">
    <name type="scientific">Triangularia setosa</name>
    <dbReference type="NCBI Taxonomy" id="2587417"/>
    <lineage>
        <taxon>Eukaryota</taxon>
        <taxon>Fungi</taxon>
        <taxon>Dikarya</taxon>
        <taxon>Ascomycota</taxon>
        <taxon>Pezizomycotina</taxon>
        <taxon>Sordariomycetes</taxon>
        <taxon>Sordariomycetidae</taxon>
        <taxon>Sordariales</taxon>
        <taxon>Podosporaceae</taxon>
        <taxon>Triangularia</taxon>
    </lineage>
</organism>
<keyword evidence="8" id="KW-0470">Melanin biosynthesis</keyword>
<keyword evidence="5" id="KW-0560">Oxidoreductase</keyword>
<dbReference type="GO" id="GO:0004503">
    <property type="term" value="F:tyrosinase activity"/>
    <property type="evidence" value="ECO:0007669"/>
    <property type="project" value="UniProtKB-EC"/>
</dbReference>
<dbReference type="Gene3D" id="2.60.310.20">
    <property type="match status" value="1"/>
</dbReference>
<evidence type="ECO:0000259" key="12">
    <source>
        <dbReference type="PROSITE" id="PS00498"/>
    </source>
</evidence>